<name>A0A1Q9LJB0_9PSEU</name>
<organism evidence="2 3">
    <name type="scientific">Actinokineospora bangkokensis</name>
    <dbReference type="NCBI Taxonomy" id="1193682"/>
    <lineage>
        <taxon>Bacteria</taxon>
        <taxon>Bacillati</taxon>
        <taxon>Actinomycetota</taxon>
        <taxon>Actinomycetes</taxon>
        <taxon>Pseudonocardiales</taxon>
        <taxon>Pseudonocardiaceae</taxon>
        <taxon>Actinokineospora</taxon>
    </lineage>
</organism>
<dbReference type="InterPro" id="IPR002818">
    <property type="entry name" value="DJ-1/PfpI"/>
</dbReference>
<evidence type="ECO:0000259" key="1">
    <source>
        <dbReference type="Pfam" id="PF01965"/>
    </source>
</evidence>
<dbReference type="RefSeq" id="WP_075976019.1">
    <property type="nucleotide sequence ID" value="NZ_MKQR01000017.1"/>
</dbReference>
<dbReference type="Proteomes" id="UP000186040">
    <property type="component" value="Unassembled WGS sequence"/>
</dbReference>
<dbReference type="AlphaFoldDB" id="A0A1Q9LJB0"/>
<dbReference type="InterPro" id="IPR052158">
    <property type="entry name" value="INH-QAR"/>
</dbReference>
<dbReference type="InterPro" id="IPR029062">
    <property type="entry name" value="Class_I_gatase-like"/>
</dbReference>
<comment type="caution">
    <text evidence="2">The sequence shown here is derived from an EMBL/GenBank/DDBJ whole genome shotgun (WGS) entry which is preliminary data.</text>
</comment>
<protein>
    <recommendedName>
        <fullName evidence="1">DJ-1/PfpI domain-containing protein</fullName>
    </recommendedName>
</protein>
<reference evidence="2 3" key="1">
    <citation type="submission" date="2016-10" db="EMBL/GenBank/DDBJ databases">
        <title>The Draft Genome Sequence of Actinokineospora bangkokensis 44EHWT reveals the biosynthetic pathway of antifungal compounds Thailandins with unusual extender unit butylmalonyl-CoA.</title>
        <authorList>
            <person name="Greule A."/>
            <person name="Intra B."/>
            <person name="Flemming S."/>
            <person name="Rommel M.G."/>
            <person name="Panbangred W."/>
            <person name="Bechthold A."/>
        </authorList>
    </citation>
    <scope>NUCLEOTIDE SEQUENCE [LARGE SCALE GENOMIC DNA]</scope>
    <source>
        <strain evidence="2 3">44EHW</strain>
    </source>
</reference>
<accession>A0A1Q9LJB0</accession>
<dbReference type="STRING" id="1193682.BJP25_22580"/>
<dbReference type="Pfam" id="PF01965">
    <property type="entry name" value="DJ-1_PfpI"/>
    <property type="match status" value="1"/>
</dbReference>
<dbReference type="PANTHER" id="PTHR43130">
    <property type="entry name" value="ARAC-FAMILY TRANSCRIPTIONAL REGULATOR"/>
    <property type="match status" value="1"/>
</dbReference>
<dbReference type="GO" id="GO:0006355">
    <property type="term" value="P:regulation of DNA-templated transcription"/>
    <property type="evidence" value="ECO:0007669"/>
    <property type="project" value="TreeGrafter"/>
</dbReference>
<keyword evidence="3" id="KW-1185">Reference proteome</keyword>
<dbReference type="PANTHER" id="PTHR43130:SF2">
    <property type="entry name" value="DJ-1_PFPI DOMAIN-CONTAINING PROTEIN"/>
    <property type="match status" value="1"/>
</dbReference>
<feature type="domain" description="DJ-1/PfpI" evidence="1">
    <location>
        <begin position="3"/>
        <end position="169"/>
    </location>
</feature>
<sequence length="196" mass="19634">MLIQIVLIDAFDPLDALAPYEAFLAAGFDARLVAADGPREVTSGVGGLALPTTRLDPRAPGAVLVPGAAADDVERVVPLLADAAAALAGPLGRALAAPGVDVLTVCGGSLVLAMAGLIGGRRAVTHRQGLDALAAQGVEVVRARVVDDGDLVSAGGVTSGVDLALHYVQRTAGAGAALALEDLLEHERRGVVWTAA</sequence>
<dbReference type="SUPFAM" id="SSF52317">
    <property type="entry name" value="Class I glutamine amidotransferase-like"/>
    <property type="match status" value="1"/>
</dbReference>
<evidence type="ECO:0000313" key="3">
    <source>
        <dbReference type="Proteomes" id="UP000186040"/>
    </source>
</evidence>
<dbReference type="EMBL" id="MKQR01000017">
    <property type="protein sequence ID" value="OLR92131.1"/>
    <property type="molecule type" value="Genomic_DNA"/>
</dbReference>
<proteinExistence type="predicted"/>
<dbReference type="OrthoDB" id="4265717at2"/>
<dbReference type="Gene3D" id="3.40.50.880">
    <property type="match status" value="1"/>
</dbReference>
<evidence type="ECO:0000313" key="2">
    <source>
        <dbReference type="EMBL" id="OLR92131.1"/>
    </source>
</evidence>
<gene>
    <name evidence="2" type="ORF">BJP25_22580</name>
</gene>